<dbReference type="InterPro" id="IPR036097">
    <property type="entry name" value="HisK_dim/P_sf"/>
</dbReference>
<dbReference type="SMART" id="SM00388">
    <property type="entry name" value="HisKA"/>
    <property type="match status" value="1"/>
</dbReference>
<dbReference type="SUPFAM" id="SSF55874">
    <property type="entry name" value="ATPase domain of HSP90 chaperone/DNA topoisomerase II/histidine kinase"/>
    <property type="match status" value="1"/>
</dbReference>
<evidence type="ECO:0000313" key="14">
    <source>
        <dbReference type="Proteomes" id="UP000061457"/>
    </source>
</evidence>
<comment type="catalytic activity">
    <reaction evidence="1">
        <text>ATP + protein L-histidine = ADP + protein N-phospho-L-histidine.</text>
        <dbReference type="EC" id="2.7.13.3"/>
    </reaction>
</comment>
<dbReference type="InterPro" id="IPR050980">
    <property type="entry name" value="2C_sensor_his_kinase"/>
</dbReference>
<evidence type="ECO:0000256" key="5">
    <source>
        <dbReference type="ARBA" id="ARBA00022553"/>
    </source>
</evidence>
<dbReference type="EMBL" id="CP013188">
    <property type="protein sequence ID" value="ALO44533.1"/>
    <property type="molecule type" value="Genomic_DNA"/>
</dbReference>
<sequence length="447" mass="51612">MKRKIFWKLFFILATGLVTFFYLVHTITLKTEEKMSFIKAEHRAELRAWGEKAESYYVQKDFVGLEKYLQEIEQQENVWVSVVGFKAEQFAGKPYDKDIVGYYHFGRSIDWKIHLYFSDNPIMELPFQEYGASFLIRLPERMRPGTHWLTTKFALQIVIPMMLLILLTLILYRHIITPLHRLDNATLAFSKGDLSVRVGQHFAKRDDELSHLAKTFDSMASRIGELIENQRQLIADLSHELRTPLTRLDIAVENFDSSNSSQHLERISRESKQIRKLVENTLTFAWLENEQPKIMQEQVELVDLLDVLIEDARFEFACKFIECELPNSAVISDSSHKALCPAIENVLRNALKYTPCKETVSVRLTQQQDHYLLEINDSGPGIPEHLLDKIFEPFFRVDDSRMAESDSFGLGLALAKRHLLSVGANIYALNQKSGGLSVKITIPKLQM</sequence>
<evidence type="ECO:0000259" key="12">
    <source>
        <dbReference type="PROSITE" id="PS50885"/>
    </source>
</evidence>
<keyword evidence="10" id="KW-0472">Membrane</keyword>
<protein>
    <recommendedName>
        <fullName evidence="3">histidine kinase</fullName>
        <ecNumber evidence="3">2.7.13.3</ecNumber>
    </recommendedName>
</protein>
<keyword evidence="10" id="KW-1133">Transmembrane helix</keyword>
<dbReference type="InterPro" id="IPR005467">
    <property type="entry name" value="His_kinase_dom"/>
</dbReference>
<comment type="subcellular location">
    <subcellularLocation>
        <location evidence="2">Cell membrane</location>
        <topology evidence="2">Multi-pass membrane protein</topology>
    </subcellularLocation>
</comment>
<dbReference type="Gene3D" id="3.30.565.10">
    <property type="entry name" value="Histidine kinase-like ATPase, C-terminal domain"/>
    <property type="match status" value="1"/>
</dbReference>
<keyword evidence="14" id="KW-1185">Reference proteome</keyword>
<dbReference type="PATRIC" id="fig|161398.10.peg.4168"/>
<dbReference type="InterPro" id="IPR003661">
    <property type="entry name" value="HisK_dim/P_dom"/>
</dbReference>
<dbReference type="GO" id="GO:0005524">
    <property type="term" value="F:ATP binding"/>
    <property type="evidence" value="ECO:0007669"/>
    <property type="project" value="UniProtKB-KW"/>
</dbReference>
<name>A0A0S2K8N4_9GAMM</name>
<evidence type="ECO:0000256" key="1">
    <source>
        <dbReference type="ARBA" id="ARBA00000085"/>
    </source>
</evidence>
<evidence type="ECO:0000259" key="11">
    <source>
        <dbReference type="PROSITE" id="PS50109"/>
    </source>
</evidence>
<dbReference type="Proteomes" id="UP000061457">
    <property type="component" value="Chromosome II"/>
</dbReference>
<dbReference type="OrthoDB" id="9804645at2"/>
<reference evidence="13 14" key="1">
    <citation type="submission" date="2015-11" db="EMBL/GenBank/DDBJ databases">
        <authorList>
            <person name="Zhang Y."/>
            <person name="Guo Z."/>
        </authorList>
    </citation>
    <scope>NUCLEOTIDE SEQUENCE [LARGE SCALE GENOMIC DNA]</scope>
    <source>
        <strain evidence="13 14">KCTC 12086</strain>
    </source>
</reference>
<proteinExistence type="predicted"/>
<evidence type="ECO:0000313" key="13">
    <source>
        <dbReference type="EMBL" id="ALO44533.1"/>
    </source>
</evidence>
<evidence type="ECO:0000256" key="7">
    <source>
        <dbReference type="ARBA" id="ARBA00022741"/>
    </source>
</evidence>
<evidence type="ECO:0000256" key="9">
    <source>
        <dbReference type="ARBA" id="ARBA00022840"/>
    </source>
</evidence>
<keyword evidence="10" id="KW-0812">Transmembrane</keyword>
<gene>
    <name evidence="13" type="ORF">PP2015_4065</name>
</gene>
<dbReference type="PRINTS" id="PR00344">
    <property type="entry name" value="BCTRLSENSOR"/>
</dbReference>
<evidence type="ECO:0000256" key="8">
    <source>
        <dbReference type="ARBA" id="ARBA00022777"/>
    </source>
</evidence>
<evidence type="ECO:0000256" key="4">
    <source>
        <dbReference type="ARBA" id="ARBA00022475"/>
    </source>
</evidence>
<dbReference type="Pfam" id="PF00512">
    <property type="entry name" value="HisKA"/>
    <property type="match status" value="1"/>
</dbReference>
<dbReference type="EC" id="2.7.13.3" evidence="3"/>
<keyword evidence="8 13" id="KW-0418">Kinase</keyword>
<keyword evidence="5" id="KW-0597">Phosphoprotein</keyword>
<feature type="domain" description="HAMP" evidence="12">
    <location>
        <begin position="173"/>
        <end position="228"/>
    </location>
</feature>
<dbReference type="InterPro" id="IPR036890">
    <property type="entry name" value="HATPase_C_sf"/>
</dbReference>
<dbReference type="GO" id="GO:0000155">
    <property type="term" value="F:phosphorelay sensor kinase activity"/>
    <property type="evidence" value="ECO:0007669"/>
    <property type="project" value="InterPro"/>
</dbReference>
<accession>A0A0S2K8N4</accession>
<dbReference type="SUPFAM" id="SSF47384">
    <property type="entry name" value="Homodimeric domain of signal transducing histidine kinase"/>
    <property type="match status" value="1"/>
</dbReference>
<keyword evidence="4" id="KW-1003">Cell membrane</keyword>
<dbReference type="Gene3D" id="1.10.287.130">
    <property type="match status" value="1"/>
</dbReference>
<dbReference type="CDD" id="cd00082">
    <property type="entry name" value="HisKA"/>
    <property type="match status" value="1"/>
</dbReference>
<evidence type="ECO:0000256" key="2">
    <source>
        <dbReference type="ARBA" id="ARBA00004651"/>
    </source>
</evidence>
<dbReference type="InterPro" id="IPR038428">
    <property type="entry name" value="HK_sensor_dom_sf"/>
</dbReference>
<feature type="domain" description="Histidine kinase" evidence="11">
    <location>
        <begin position="236"/>
        <end position="446"/>
    </location>
</feature>
<dbReference type="SUPFAM" id="SSF158472">
    <property type="entry name" value="HAMP domain-like"/>
    <property type="match status" value="1"/>
</dbReference>
<dbReference type="KEGG" id="pphe:PP2015_4065"/>
<dbReference type="GO" id="GO:0005886">
    <property type="term" value="C:plasma membrane"/>
    <property type="evidence" value="ECO:0007669"/>
    <property type="project" value="UniProtKB-SubCell"/>
</dbReference>
<dbReference type="PANTHER" id="PTHR44936">
    <property type="entry name" value="SENSOR PROTEIN CREC"/>
    <property type="match status" value="1"/>
</dbReference>
<dbReference type="Pfam" id="PF16750">
    <property type="entry name" value="HK_sensor"/>
    <property type="match status" value="1"/>
</dbReference>
<dbReference type="SMART" id="SM00387">
    <property type="entry name" value="HATPase_c"/>
    <property type="match status" value="1"/>
</dbReference>
<evidence type="ECO:0000256" key="3">
    <source>
        <dbReference type="ARBA" id="ARBA00012438"/>
    </source>
</evidence>
<evidence type="ECO:0000256" key="6">
    <source>
        <dbReference type="ARBA" id="ARBA00022679"/>
    </source>
</evidence>
<dbReference type="RefSeq" id="WP_058032382.1">
    <property type="nucleotide sequence ID" value="NZ_CP013188.1"/>
</dbReference>
<dbReference type="PROSITE" id="PS50885">
    <property type="entry name" value="HAMP"/>
    <property type="match status" value="1"/>
</dbReference>
<dbReference type="PROSITE" id="PS50109">
    <property type="entry name" value="HIS_KIN"/>
    <property type="match status" value="1"/>
</dbReference>
<organism evidence="13 14">
    <name type="scientific">Pseudoalteromonas phenolica</name>
    <dbReference type="NCBI Taxonomy" id="161398"/>
    <lineage>
        <taxon>Bacteria</taxon>
        <taxon>Pseudomonadati</taxon>
        <taxon>Pseudomonadota</taxon>
        <taxon>Gammaproteobacteria</taxon>
        <taxon>Alteromonadales</taxon>
        <taxon>Pseudoalteromonadaceae</taxon>
        <taxon>Pseudoalteromonas</taxon>
    </lineage>
</organism>
<dbReference type="Pfam" id="PF00672">
    <property type="entry name" value="HAMP"/>
    <property type="match status" value="1"/>
</dbReference>
<dbReference type="CDD" id="cd06225">
    <property type="entry name" value="HAMP"/>
    <property type="match status" value="1"/>
</dbReference>
<dbReference type="STRING" id="161398.PP2015_4065"/>
<evidence type="ECO:0000256" key="10">
    <source>
        <dbReference type="SAM" id="Phobius"/>
    </source>
</evidence>
<dbReference type="SMART" id="SM00304">
    <property type="entry name" value="HAMP"/>
    <property type="match status" value="1"/>
</dbReference>
<dbReference type="InterPro" id="IPR004358">
    <property type="entry name" value="Sig_transdc_His_kin-like_C"/>
</dbReference>
<dbReference type="PANTHER" id="PTHR44936:SF10">
    <property type="entry name" value="SENSOR PROTEIN RSTB"/>
    <property type="match status" value="1"/>
</dbReference>
<dbReference type="Pfam" id="PF02518">
    <property type="entry name" value="HATPase_c"/>
    <property type="match status" value="1"/>
</dbReference>
<dbReference type="Gene3D" id="3.30.450.170">
    <property type="entry name" value="Two-component histidine kinase, sensor domain"/>
    <property type="match status" value="1"/>
</dbReference>
<keyword evidence="7" id="KW-0547">Nucleotide-binding</keyword>
<dbReference type="Gene3D" id="1.10.8.500">
    <property type="entry name" value="HAMP domain in histidine kinase"/>
    <property type="match status" value="1"/>
</dbReference>
<dbReference type="InterPro" id="IPR031930">
    <property type="entry name" value="HK_sensor"/>
</dbReference>
<keyword evidence="9" id="KW-0067">ATP-binding</keyword>
<dbReference type="AlphaFoldDB" id="A0A0S2K8N4"/>
<keyword evidence="6" id="KW-0808">Transferase</keyword>
<dbReference type="InterPro" id="IPR003660">
    <property type="entry name" value="HAMP_dom"/>
</dbReference>
<feature type="transmembrane region" description="Helical" evidence="10">
    <location>
        <begin position="153"/>
        <end position="172"/>
    </location>
</feature>
<dbReference type="InterPro" id="IPR003594">
    <property type="entry name" value="HATPase_dom"/>
</dbReference>